<dbReference type="Pfam" id="PF17921">
    <property type="entry name" value="Integrase_H2C2"/>
    <property type="match status" value="1"/>
</dbReference>
<evidence type="ECO:0000256" key="1">
    <source>
        <dbReference type="SAM" id="MobiDB-lite"/>
    </source>
</evidence>
<evidence type="ECO:0000313" key="3">
    <source>
        <dbReference type="EMBL" id="RVW35679.1"/>
    </source>
</evidence>
<dbReference type="Gene3D" id="3.30.70.270">
    <property type="match status" value="1"/>
</dbReference>
<proteinExistence type="predicted"/>
<dbReference type="PANTHER" id="PTHR37984:SF5">
    <property type="entry name" value="PROTEIN NYNRIN-LIKE"/>
    <property type="match status" value="1"/>
</dbReference>
<dbReference type="SUPFAM" id="SSF56672">
    <property type="entry name" value="DNA/RNA polymerases"/>
    <property type="match status" value="1"/>
</dbReference>
<dbReference type="EMBL" id="QGNW01001596">
    <property type="protein sequence ID" value="RVW35679.1"/>
    <property type="molecule type" value="Genomic_DNA"/>
</dbReference>
<dbReference type="InterPro" id="IPR012337">
    <property type="entry name" value="RNaseH-like_sf"/>
</dbReference>
<dbReference type="GO" id="GO:0003676">
    <property type="term" value="F:nucleic acid binding"/>
    <property type="evidence" value="ECO:0007669"/>
    <property type="project" value="InterPro"/>
</dbReference>
<evidence type="ECO:0000313" key="4">
    <source>
        <dbReference type="Proteomes" id="UP000288805"/>
    </source>
</evidence>
<comment type="caution">
    <text evidence="3">The sequence shown here is derived from an EMBL/GenBank/DDBJ whole genome shotgun (WGS) entry which is preliminary data.</text>
</comment>
<dbReference type="AlphaFoldDB" id="A0A438DJS9"/>
<dbReference type="InterPro" id="IPR036397">
    <property type="entry name" value="RNaseH_sf"/>
</dbReference>
<dbReference type="GO" id="GO:0015074">
    <property type="term" value="P:DNA integration"/>
    <property type="evidence" value="ECO:0007669"/>
    <property type="project" value="InterPro"/>
</dbReference>
<organism evidence="3 4">
    <name type="scientific">Vitis vinifera</name>
    <name type="common">Grape</name>
    <dbReference type="NCBI Taxonomy" id="29760"/>
    <lineage>
        <taxon>Eukaryota</taxon>
        <taxon>Viridiplantae</taxon>
        <taxon>Streptophyta</taxon>
        <taxon>Embryophyta</taxon>
        <taxon>Tracheophyta</taxon>
        <taxon>Spermatophyta</taxon>
        <taxon>Magnoliopsida</taxon>
        <taxon>eudicotyledons</taxon>
        <taxon>Gunneridae</taxon>
        <taxon>Pentapetalae</taxon>
        <taxon>rosids</taxon>
        <taxon>Vitales</taxon>
        <taxon>Vitaceae</taxon>
        <taxon>Viteae</taxon>
        <taxon>Vitis</taxon>
    </lineage>
</organism>
<protein>
    <submittedName>
        <fullName evidence="3">Transposon Tf2-11 polyprotein</fullName>
    </submittedName>
</protein>
<dbReference type="InterPro" id="IPR043502">
    <property type="entry name" value="DNA/RNA_pol_sf"/>
</dbReference>
<dbReference type="Proteomes" id="UP000288805">
    <property type="component" value="Unassembled WGS sequence"/>
</dbReference>
<dbReference type="InterPro" id="IPR050951">
    <property type="entry name" value="Retrovirus_Pol_polyprotein"/>
</dbReference>
<dbReference type="PANTHER" id="PTHR37984">
    <property type="entry name" value="PROTEIN CBG26694"/>
    <property type="match status" value="1"/>
</dbReference>
<dbReference type="Gene3D" id="3.30.420.10">
    <property type="entry name" value="Ribonuclease H-like superfamily/Ribonuclease H"/>
    <property type="match status" value="1"/>
</dbReference>
<name>A0A438DJS9_VITVI</name>
<dbReference type="InterPro" id="IPR043128">
    <property type="entry name" value="Rev_trsase/Diguanyl_cyclase"/>
</dbReference>
<accession>A0A438DJS9</accession>
<dbReference type="Gene3D" id="1.10.340.70">
    <property type="match status" value="1"/>
</dbReference>
<dbReference type="PROSITE" id="PS50994">
    <property type="entry name" value="INTEGRASE"/>
    <property type="match status" value="1"/>
</dbReference>
<feature type="domain" description="Integrase catalytic" evidence="2">
    <location>
        <begin position="244"/>
        <end position="412"/>
    </location>
</feature>
<sequence length="445" mass="51428">MVFQRLRENRLYVKPEKCKFAQEEITFLGNKISAGLIRMDKGNVQAIMEWSVPTLPWLGQLLQKMAFEGLKEAISIEPVLRFPDLDLPLKSIQIPQIEPWVESWCKKAHCGARWQEFLADFKFELLHRPGRHNTVADALSRKEVIAYITSLSEVISDFNENIKQAAEQDATYGRLKQQDLLRETHDAKWAGHLDKERTLALLARSYYWPKMGEDVQAYVKSFLVYQMDKTERKKATRLLQPLPIPERPWENISMDFITGFPKVRDFKYVFIVVDRFSKYAMFIPAPDACPTEETTKLFFSNVVKHFGLPKDIVSDRDTRFTGLFWVELFKLLGSELKFSTTNHSQTDGQIERINALLEEYLRHYVTATQKNWVDLLDTAHLCYNLERSSAIGMHSFELAIGVQPRMLLEVAKQKAGGSSPAAYKMAQSRQEMFDETGDSLEKVAR</sequence>
<dbReference type="InterPro" id="IPR041588">
    <property type="entry name" value="Integrase_H2C2"/>
</dbReference>
<dbReference type="InterPro" id="IPR001584">
    <property type="entry name" value="Integrase_cat-core"/>
</dbReference>
<evidence type="ECO:0000259" key="2">
    <source>
        <dbReference type="PROSITE" id="PS50994"/>
    </source>
</evidence>
<gene>
    <name evidence="3" type="primary">Tf2-11_37</name>
    <name evidence="3" type="ORF">CK203_103482</name>
</gene>
<feature type="region of interest" description="Disordered" evidence="1">
    <location>
        <begin position="426"/>
        <end position="445"/>
    </location>
</feature>
<reference evidence="3 4" key="1">
    <citation type="journal article" date="2018" name="PLoS Genet.">
        <title>Population sequencing reveals clonal diversity and ancestral inbreeding in the grapevine cultivar Chardonnay.</title>
        <authorList>
            <person name="Roach M.J."/>
            <person name="Johnson D.L."/>
            <person name="Bohlmann J."/>
            <person name="van Vuuren H.J."/>
            <person name="Jones S.J."/>
            <person name="Pretorius I.S."/>
            <person name="Schmidt S.A."/>
            <person name="Borneman A.R."/>
        </authorList>
    </citation>
    <scope>NUCLEOTIDE SEQUENCE [LARGE SCALE GENOMIC DNA]</scope>
    <source>
        <strain evidence="4">cv. Chardonnay</strain>
        <tissue evidence="3">Leaf</tissue>
    </source>
</reference>
<dbReference type="SUPFAM" id="SSF53098">
    <property type="entry name" value="Ribonuclease H-like"/>
    <property type="match status" value="1"/>
</dbReference>